<dbReference type="InterPro" id="IPR021765">
    <property type="entry name" value="UstYa-like"/>
</dbReference>
<proteinExistence type="inferred from homology"/>
<evidence type="ECO:0000313" key="4">
    <source>
        <dbReference type="EMBL" id="KAF5347166.1"/>
    </source>
</evidence>
<sequence>MRSTNKSTMVPNYSTVINKPRFIGYRDVSKSSRGKSPNVTPYLYNNDLTPEGYVPSVEQRVIIGKEMSTIVQFRVIDWGMERCRIILNVPSPNSTTSDKNELHGSTGSIDVWALENQDLPELLSRPGSVLKLGRTNVITKFQIAAGQKESSSIFDCPSATNVNIELACSPESLFCDFDLYHRGTKHTTAPFDICGVLLISKDNTEVELRYLPEYSSIVSQPSATVSFQYNNYLVAHYTSAYTFSAEPACIGDSNTCIWPVVGNELVLMYMEETTHYSLDDSPTTMNEWKSLFPGDGLIRIGDNREIFTTSMFHQLRCLDILRARVVEARRAKQSVVQPIADPLTTHCINYLREIVLCNMDSHLYAVVGGVPHNYICRDWERVYEALEKNQREE</sequence>
<dbReference type="OrthoDB" id="3687641at2759"/>
<organism evidence="4 5">
    <name type="scientific">Tetrapyrgos nigripes</name>
    <dbReference type="NCBI Taxonomy" id="182062"/>
    <lineage>
        <taxon>Eukaryota</taxon>
        <taxon>Fungi</taxon>
        <taxon>Dikarya</taxon>
        <taxon>Basidiomycota</taxon>
        <taxon>Agaricomycotina</taxon>
        <taxon>Agaricomycetes</taxon>
        <taxon>Agaricomycetidae</taxon>
        <taxon>Agaricales</taxon>
        <taxon>Marasmiineae</taxon>
        <taxon>Marasmiaceae</taxon>
        <taxon>Tetrapyrgos</taxon>
    </lineage>
</organism>
<keyword evidence="2" id="KW-0560">Oxidoreductase</keyword>
<dbReference type="PANTHER" id="PTHR33365:SF11">
    <property type="entry name" value="TAT PATHWAY SIGNAL SEQUENCE"/>
    <property type="match status" value="1"/>
</dbReference>
<dbReference type="PANTHER" id="PTHR33365">
    <property type="entry name" value="YALI0B05434P"/>
    <property type="match status" value="1"/>
</dbReference>
<dbReference type="GO" id="GO:0016491">
    <property type="term" value="F:oxidoreductase activity"/>
    <property type="evidence" value="ECO:0007669"/>
    <property type="project" value="UniProtKB-KW"/>
</dbReference>
<comment type="caution">
    <text evidence="4">The sequence shown here is derived from an EMBL/GenBank/DDBJ whole genome shotgun (WGS) entry which is preliminary data.</text>
</comment>
<dbReference type="Pfam" id="PF11807">
    <property type="entry name" value="UstYa"/>
    <property type="match status" value="1"/>
</dbReference>
<dbReference type="EMBL" id="JAACJM010000096">
    <property type="protein sequence ID" value="KAF5347166.1"/>
    <property type="molecule type" value="Genomic_DNA"/>
</dbReference>
<evidence type="ECO:0000256" key="3">
    <source>
        <dbReference type="ARBA" id="ARBA00035112"/>
    </source>
</evidence>
<name>A0A8H5CSE7_9AGAR</name>
<comment type="pathway">
    <text evidence="1">Mycotoxin biosynthesis.</text>
</comment>
<protein>
    <submittedName>
        <fullName evidence="4">Uncharacterized protein</fullName>
    </submittedName>
</protein>
<evidence type="ECO:0000313" key="5">
    <source>
        <dbReference type="Proteomes" id="UP000559256"/>
    </source>
</evidence>
<dbReference type="GO" id="GO:0043386">
    <property type="term" value="P:mycotoxin biosynthetic process"/>
    <property type="evidence" value="ECO:0007669"/>
    <property type="project" value="InterPro"/>
</dbReference>
<dbReference type="AlphaFoldDB" id="A0A8H5CSE7"/>
<gene>
    <name evidence="4" type="ORF">D9758_011038</name>
</gene>
<comment type="similarity">
    <text evidence="3">Belongs to the ustYa family.</text>
</comment>
<evidence type="ECO:0000256" key="2">
    <source>
        <dbReference type="ARBA" id="ARBA00023002"/>
    </source>
</evidence>
<keyword evidence="5" id="KW-1185">Reference proteome</keyword>
<accession>A0A8H5CSE7</accession>
<reference evidence="4 5" key="1">
    <citation type="journal article" date="2020" name="ISME J.">
        <title>Uncovering the hidden diversity of litter-decomposition mechanisms in mushroom-forming fungi.</title>
        <authorList>
            <person name="Floudas D."/>
            <person name="Bentzer J."/>
            <person name="Ahren D."/>
            <person name="Johansson T."/>
            <person name="Persson P."/>
            <person name="Tunlid A."/>
        </authorList>
    </citation>
    <scope>NUCLEOTIDE SEQUENCE [LARGE SCALE GENOMIC DNA]</scope>
    <source>
        <strain evidence="4 5">CBS 291.85</strain>
    </source>
</reference>
<evidence type="ECO:0000256" key="1">
    <source>
        <dbReference type="ARBA" id="ARBA00004685"/>
    </source>
</evidence>
<dbReference type="Proteomes" id="UP000559256">
    <property type="component" value="Unassembled WGS sequence"/>
</dbReference>